<evidence type="ECO:0000259" key="4">
    <source>
        <dbReference type="Pfam" id="PF03446"/>
    </source>
</evidence>
<dbReference type="EMBL" id="MWQO01000034">
    <property type="protein sequence ID" value="THD09942.1"/>
    <property type="molecule type" value="Genomic_DNA"/>
</dbReference>
<dbReference type="STRING" id="993689.GCA_002077135_00654"/>
<dbReference type="OrthoDB" id="9786703at2"/>
<feature type="domain" description="6-phosphogluconate dehydrogenase NADP-binding" evidence="4">
    <location>
        <begin position="2"/>
        <end position="156"/>
    </location>
</feature>
<keyword evidence="7" id="KW-1185">Reference proteome</keyword>
<dbReference type="Proteomes" id="UP000307749">
    <property type="component" value="Unassembled WGS sequence"/>
</dbReference>
<dbReference type="InterPro" id="IPR036291">
    <property type="entry name" value="NAD(P)-bd_dom_sf"/>
</dbReference>
<evidence type="ECO:0000313" key="6">
    <source>
        <dbReference type="EMBL" id="THD09942.1"/>
    </source>
</evidence>
<accession>A0A4S3KM31</accession>
<dbReference type="InterPro" id="IPR008927">
    <property type="entry name" value="6-PGluconate_DH-like_C_sf"/>
</dbReference>
<organism evidence="6 7">
    <name type="scientific">Metallibacterium scheffleri</name>
    <dbReference type="NCBI Taxonomy" id="993689"/>
    <lineage>
        <taxon>Bacteria</taxon>
        <taxon>Pseudomonadati</taxon>
        <taxon>Pseudomonadota</taxon>
        <taxon>Gammaproteobacteria</taxon>
        <taxon>Lysobacterales</taxon>
        <taxon>Rhodanobacteraceae</taxon>
        <taxon>Metallibacterium</taxon>
    </lineage>
</organism>
<dbReference type="Gene3D" id="3.40.50.720">
    <property type="entry name" value="NAD(P)-binding Rossmann-like Domain"/>
    <property type="match status" value="1"/>
</dbReference>
<evidence type="ECO:0000256" key="3">
    <source>
        <dbReference type="PIRSR" id="PIRSR000103-1"/>
    </source>
</evidence>
<evidence type="ECO:0000259" key="5">
    <source>
        <dbReference type="Pfam" id="PF14833"/>
    </source>
</evidence>
<dbReference type="PIRSF" id="PIRSF000103">
    <property type="entry name" value="HIBADH"/>
    <property type="match status" value="1"/>
</dbReference>
<dbReference type="GO" id="GO:0050661">
    <property type="term" value="F:NADP binding"/>
    <property type="evidence" value="ECO:0007669"/>
    <property type="project" value="InterPro"/>
</dbReference>
<dbReference type="Gene3D" id="1.10.1040.10">
    <property type="entry name" value="N-(1-d-carboxylethyl)-l-norvaline Dehydrogenase, domain 2"/>
    <property type="match status" value="1"/>
</dbReference>
<dbReference type="PANTHER" id="PTHR43580">
    <property type="entry name" value="OXIDOREDUCTASE GLYR1-RELATED"/>
    <property type="match status" value="1"/>
</dbReference>
<dbReference type="Pfam" id="PF03446">
    <property type="entry name" value="NAD_binding_2"/>
    <property type="match status" value="1"/>
</dbReference>
<dbReference type="InterPro" id="IPR051265">
    <property type="entry name" value="HIBADH-related_NP60_sf"/>
</dbReference>
<dbReference type="InterPro" id="IPR006115">
    <property type="entry name" value="6PGDH_NADP-bd"/>
</dbReference>
<dbReference type="InterPro" id="IPR013328">
    <property type="entry name" value="6PGD_dom2"/>
</dbReference>
<dbReference type="AlphaFoldDB" id="A0A4S3KM31"/>
<evidence type="ECO:0000256" key="1">
    <source>
        <dbReference type="ARBA" id="ARBA00023002"/>
    </source>
</evidence>
<sequence length="292" mass="29503">MRIGFLGTGGMGAAIALRLQAAGHDVHAWNRTPAALQPLLAAGVTAAADAAGAAAQPVVFSMLADDAAVDAVLEQGGALAAMPAGAVHVNMATVSVACTQRLAAAHAARGVGYVAAPVFGRPDAAAAGKLHVLAAGAPSAVARVRPLLEAIGQRVWPFGDDPARASAVKLAGNFMLAAAIEAMAEASTLAQAHGVAAADFLGLMSETLFASPAYRGYGALIAARRFEPAGFRLRLGFKDVRLAQAAADAVAVPMPFASVLRENFLDALAHGAGELDWSALSEVSARRAGQRD</sequence>
<name>A0A4S3KM31_9GAMM</name>
<keyword evidence="2" id="KW-0520">NAD</keyword>
<dbReference type="InterPro" id="IPR015815">
    <property type="entry name" value="HIBADH-related"/>
</dbReference>
<keyword evidence="1" id="KW-0560">Oxidoreductase</keyword>
<proteinExistence type="predicted"/>
<dbReference type="GO" id="GO:0016491">
    <property type="term" value="F:oxidoreductase activity"/>
    <property type="evidence" value="ECO:0007669"/>
    <property type="project" value="UniProtKB-KW"/>
</dbReference>
<dbReference type="SUPFAM" id="SSF48179">
    <property type="entry name" value="6-phosphogluconate dehydrogenase C-terminal domain-like"/>
    <property type="match status" value="1"/>
</dbReference>
<dbReference type="InterPro" id="IPR029154">
    <property type="entry name" value="HIBADH-like_NADP-bd"/>
</dbReference>
<dbReference type="PANTHER" id="PTHR43580:SF2">
    <property type="entry name" value="CYTOKINE-LIKE NUCLEAR FACTOR N-PAC"/>
    <property type="match status" value="1"/>
</dbReference>
<evidence type="ECO:0000313" key="7">
    <source>
        <dbReference type="Proteomes" id="UP000307749"/>
    </source>
</evidence>
<dbReference type="GO" id="GO:0051287">
    <property type="term" value="F:NAD binding"/>
    <property type="evidence" value="ECO:0007669"/>
    <property type="project" value="InterPro"/>
</dbReference>
<comment type="caution">
    <text evidence="6">The sequence shown here is derived from an EMBL/GenBank/DDBJ whole genome shotgun (WGS) entry which is preliminary data.</text>
</comment>
<gene>
    <name evidence="6" type="ORF">B1806_09805</name>
</gene>
<feature type="active site" evidence="3">
    <location>
        <position position="169"/>
    </location>
</feature>
<protein>
    <submittedName>
        <fullName evidence="6">Oxidoreductase</fullName>
    </submittedName>
</protein>
<evidence type="ECO:0000256" key="2">
    <source>
        <dbReference type="ARBA" id="ARBA00023027"/>
    </source>
</evidence>
<feature type="domain" description="3-hydroxyisobutyrate dehydrogenase-like NAD-binding" evidence="5">
    <location>
        <begin position="165"/>
        <end position="281"/>
    </location>
</feature>
<dbReference type="Pfam" id="PF14833">
    <property type="entry name" value="NAD_binding_11"/>
    <property type="match status" value="1"/>
</dbReference>
<reference evidence="6 7" key="1">
    <citation type="submission" date="2017-02" db="EMBL/GenBank/DDBJ databases">
        <title>Whole genome sequencing of Metallibacterium scheffleri DSM 24874 (T).</title>
        <authorList>
            <person name="Kumar S."/>
            <person name="Patil P."/>
            <person name="Patil P.B."/>
        </authorList>
    </citation>
    <scope>NUCLEOTIDE SEQUENCE [LARGE SCALE GENOMIC DNA]</scope>
    <source>
        <strain evidence="6 7">DSM 24874</strain>
    </source>
</reference>
<dbReference type="SUPFAM" id="SSF51735">
    <property type="entry name" value="NAD(P)-binding Rossmann-fold domains"/>
    <property type="match status" value="1"/>
</dbReference>